<dbReference type="EMBL" id="SKFH01000084">
    <property type="protein sequence ID" value="TCZ63407.1"/>
    <property type="molecule type" value="Genomic_DNA"/>
</dbReference>
<accession>A0A4R4DNT9</accession>
<proteinExistence type="predicted"/>
<keyword evidence="3" id="KW-1185">Reference proteome</keyword>
<comment type="caution">
    <text evidence="2">The sequence shown here is derived from an EMBL/GenBank/DDBJ whole genome shotgun (WGS) entry which is preliminary data.</text>
</comment>
<keyword evidence="1" id="KW-0732">Signal</keyword>
<gene>
    <name evidence="2" type="ORF">E0486_18600</name>
</gene>
<evidence type="ECO:0000313" key="3">
    <source>
        <dbReference type="Proteomes" id="UP000295164"/>
    </source>
</evidence>
<dbReference type="Proteomes" id="UP000295164">
    <property type="component" value="Unassembled WGS sequence"/>
</dbReference>
<protein>
    <submittedName>
        <fullName evidence="2">Uncharacterized protein</fullName>
    </submittedName>
</protein>
<reference evidence="2 3" key="1">
    <citation type="submission" date="2019-03" db="EMBL/GenBank/DDBJ databases">
        <authorList>
            <person name="Kim M.K.M."/>
        </authorList>
    </citation>
    <scope>NUCLEOTIDE SEQUENCE [LARGE SCALE GENOMIC DNA]</scope>
    <source>
        <strain evidence="2 3">17J68-15</strain>
    </source>
</reference>
<evidence type="ECO:0000256" key="1">
    <source>
        <dbReference type="SAM" id="SignalP"/>
    </source>
</evidence>
<feature type="chain" id="PRO_5020754455" evidence="1">
    <location>
        <begin position="20"/>
        <end position="223"/>
    </location>
</feature>
<feature type="signal peptide" evidence="1">
    <location>
        <begin position="1"/>
        <end position="19"/>
    </location>
</feature>
<dbReference type="RefSeq" id="WP_131854575.1">
    <property type="nucleotide sequence ID" value="NZ_SKFH01000084.1"/>
</dbReference>
<sequence>MKRLLIASIPLLFSLTAGAQQATLSTGPGMTRTQVQAQIDSVRARNFPPATAEGLSAAEMARYEELAVKHRLAPDAPFYSYAGLITAAEQDELLSLFRRMNRTQQLSQRLQFVRPEPPKPAVTLSEADFNAFKDSTHFTLLVDFRPMANSNLDAYKTSDFAWYSVDPSLGRRAGSAYFTQRVLLQTVRNHEQANERYEKYKNSYQMVYGGTFLRKTRVERPSN</sequence>
<evidence type="ECO:0000313" key="2">
    <source>
        <dbReference type="EMBL" id="TCZ63407.1"/>
    </source>
</evidence>
<dbReference type="AlphaFoldDB" id="A0A4R4DNT9"/>
<name>A0A4R4DNT9_9BACT</name>
<organism evidence="2 3">
    <name type="scientific">Flaviaesturariibacter aridisoli</name>
    <dbReference type="NCBI Taxonomy" id="2545761"/>
    <lineage>
        <taxon>Bacteria</taxon>
        <taxon>Pseudomonadati</taxon>
        <taxon>Bacteroidota</taxon>
        <taxon>Chitinophagia</taxon>
        <taxon>Chitinophagales</taxon>
        <taxon>Chitinophagaceae</taxon>
        <taxon>Flaviaestuariibacter</taxon>
    </lineage>
</organism>